<evidence type="ECO:0000259" key="8">
    <source>
        <dbReference type="Pfam" id="PF20772"/>
    </source>
</evidence>
<dbReference type="SUPFAM" id="SSF75625">
    <property type="entry name" value="YebC-like"/>
    <property type="match status" value="1"/>
</dbReference>
<dbReference type="GO" id="GO:0003677">
    <property type="term" value="F:DNA binding"/>
    <property type="evidence" value="ECO:0007669"/>
    <property type="project" value="UniProtKB-UniRule"/>
</dbReference>
<dbReference type="Gene3D" id="1.10.10.200">
    <property type="match status" value="1"/>
</dbReference>
<dbReference type="InterPro" id="IPR017856">
    <property type="entry name" value="Integrase-like_N"/>
</dbReference>
<dbReference type="Gene3D" id="3.30.70.980">
    <property type="match status" value="2"/>
</dbReference>
<dbReference type="NCBIfam" id="NF009044">
    <property type="entry name" value="PRK12378.1"/>
    <property type="match status" value="1"/>
</dbReference>
<evidence type="ECO:0000256" key="3">
    <source>
        <dbReference type="ARBA" id="ARBA00023015"/>
    </source>
</evidence>
<evidence type="ECO:0000256" key="2">
    <source>
        <dbReference type="ARBA" id="ARBA00022490"/>
    </source>
</evidence>
<feature type="domain" description="TACO1/YebC-like second and third" evidence="7">
    <location>
        <begin position="80"/>
        <end position="237"/>
    </location>
</feature>
<accession>A0A250ISW5</accession>
<dbReference type="Proteomes" id="UP000217289">
    <property type="component" value="Chromosome"/>
</dbReference>
<comment type="similarity">
    <text evidence="1 6">Belongs to the TACO1 family.</text>
</comment>
<keyword evidence="10" id="KW-1185">Reference proteome</keyword>
<feature type="domain" description="TACO1/YebC-like N-terminal" evidence="8">
    <location>
        <begin position="5"/>
        <end position="74"/>
    </location>
</feature>
<dbReference type="GO" id="GO:0006355">
    <property type="term" value="P:regulation of DNA-templated transcription"/>
    <property type="evidence" value="ECO:0007669"/>
    <property type="project" value="UniProtKB-UniRule"/>
</dbReference>
<dbReference type="PANTHER" id="PTHR12532">
    <property type="entry name" value="TRANSLATIONAL ACTIVATOR OF CYTOCHROME C OXIDASE 1"/>
    <property type="match status" value="1"/>
</dbReference>
<evidence type="ECO:0000256" key="4">
    <source>
        <dbReference type="ARBA" id="ARBA00023125"/>
    </source>
</evidence>
<dbReference type="AlphaFoldDB" id="A0A250ISW5"/>
<dbReference type="InterPro" id="IPR048300">
    <property type="entry name" value="TACO1_YebC-like_2nd/3rd_dom"/>
</dbReference>
<name>A0A250ISW5_9BACT</name>
<dbReference type="InterPro" id="IPR026564">
    <property type="entry name" value="Transcrip_reg_TACO1-like_dom3"/>
</dbReference>
<evidence type="ECO:0000259" key="7">
    <source>
        <dbReference type="Pfam" id="PF01709"/>
    </source>
</evidence>
<dbReference type="GO" id="GO:0005829">
    <property type="term" value="C:cytosol"/>
    <property type="evidence" value="ECO:0007669"/>
    <property type="project" value="TreeGrafter"/>
</dbReference>
<sequence length="240" mass="26463">MGRIFETRKTTMFARWNKMAKLFTRISKDIAIAVKAGGTSPDSNPALRRALQNARAGNMPKDKVEAAIKRASGQDTKSYDVVIYEGYGPHGIPIMVETATDNVVRTVANVRMHFKDGGGNMGNTGSVGFLFKHMGVFRLNPEGIDQEALELDLIDHGLEEMGEGTGEKGEKQLIIRCAFNDFGRMQHVLEERGLAVLSSESEYIALNPVELPEDKAQEVLEVVDALEQDEDVQKVFHALA</sequence>
<gene>
    <name evidence="9" type="ORF">MEBOL_007752</name>
</gene>
<dbReference type="InterPro" id="IPR029072">
    <property type="entry name" value="YebC-like"/>
</dbReference>
<dbReference type="KEGG" id="mbd:MEBOL_007752"/>
<dbReference type="FunFam" id="1.10.10.200:FF:000004">
    <property type="entry name" value="Probable transcriptional regulatory protein BSBG_02618"/>
    <property type="match status" value="1"/>
</dbReference>
<keyword evidence="2 6" id="KW-0963">Cytoplasm</keyword>
<evidence type="ECO:0000256" key="5">
    <source>
        <dbReference type="ARBA" id="ARBA00023163"/>
    </source>
</evidence>
<protein>
    <recommendedName>
        <fullName evidence="6">Probable transcriptional regulatory protein MEBOL_007752</fullName>
    </recommendedName>
</protein>
<evidence type="ECO:0000256" key="6">
    <source>
        <dbReference type="HAMAP-Rule" id="MF_00693"/>
    </source>
</evidence>
<reference evidence="9 10" key="1">
    <citation type="submission" date="2017-06" db="EMBL/GenBank/DDBJ databases">
        <authorList>
            <person name="Kim H.J."/>
            <person name="Triplett B.A."/>
        </authorList>
    </citation>
    <scope>NUCLEOTIDE SEQUENCE [LARGE SCALE GENOMIC DNA]</scope>
    <source>
        <strain evidence="9 10">DSM 14713</strain>
    </source>
</reference>
<dbReference type="Pfam" id="PF20772">
    <property type="entry name" value="TACO1_YebC_N"/>
    <property type="match status" value="1"/>
</dbReference>
<dbReference type="OrthoDB" id="9781053at2"/>
<comment type="subcellular location">
    <subcellularLocation>
        <location evidence="6">Cytoplasm</location>
    </subcellularLocation>
</comment>
<evidence type="ECO:0000256" key="1">
    <source>
        <dbReference type="ARBA" id="ARBA00008724"/>
    </source>
</evidence>
<dbReference type="PANTHER" id="PTHR12532:SF6">
    <property type="entry name" value="TRANSCRIPTIONAL REGULATORY PROTEIN YEBC-RELATED"/>
    <property type="match status" value="1"/>
</dbReference>
<dbReference type="EMBL" id="CP022163">
    <property type="protein sequence ID" value="ATB34251.1"/>
    <property type="molecule type" value="Genomic_DNA"/>
</dbReference>
<dbReference type="NCBIfam" id="TIGR01033">
    <property type="entry name" value="YebC/PmpR family DNA-binding transcriptional regulator"/>
    <property type="match status" value="1"/>
</dbReference>
<keyword evidence="5 6" id="KW-0804">Transcription</keyword>
<dbReference type="InterPro" id="IPR049083">
    <property type="entry name" value="TACO1_YebC_N"/>
</dbReference>
<dbReference type="Pfam" id="PF01709">
    <property type="entry name" value="Transcrip_reg"/>
    <property type="match status" value="1"/>
</dbReference>
<evidence type="ECO:0000313" key="9">
    <source>
        <dbReference type="EMBL" id="ATB34251.1"/>
    </source>
</evidence>
<keyword evidence="4 6" id="KW-0238">DNA-binding</keyword>
<dbReference type="RefSeq" id="WP_095982183.1">
    <property type="nucleotide sequence ID" value="NZ_CP022163.1"/>
</dbReference>
<proteinExistence type="inferred from homology"/>
<keyword evidence="3 6" id="KW-0805">Transcription regulation</keyword>
<dbReference type="InterPro" id="IPR002876">
    <property type="entry name" value="Transcrip_reg_TACO1-like"/>
</dbReference>
<dbReference type="HAMAP" id="MF_00693">
    <property type="entry name" value="Transcrip_reg_TACO1"/>
    <property type="match status" value="1"/>
</dbReference>
<evidence type="ECO:0000313" key="10">
    <source>
        <dbReference type="Proteomes" id="UP000217289"/>
    </source>
</evidence>
<organism evidence="9 10">
    <name type="scientific">Melittangium boletus DSM 14713</name>
    <dbReference type="NCBI Taxonomy" id="1294270"/>
    <lineage>
        <taxon>Bacteria</taxon>
        <taxon>Pseudomonadati</taxon>
        <taxon>Myxococcota</taxon>
        <taxon>Myxococcia</taxon>
        <taxon>Myxococcales</taxon>
        <taxon>Cystobacterineae</taxon>
        <taxon>Archangiaceae</taxon>
        <taxon>Melittangium</taxon>
    </lineage>
</organism>